<protein>
    <recommendedName>
        <fullName evidence="3">DUF2867 domain-containing protein</fullName>
    </recommendedName>
</protein>
<dbReference type="EMBL" id="CYUE01000020">
    <property type="protein sequence ID" value="CUK26505.1"/>
    <property type="molecule type" value="Genomic_DNA"/>
</dbReference>
<organism evidence="1 2">
    <name type="scientific">Cognatishimia activa</name>
    <dbReference type="NCBI Taxonomy" id="1715691"/>
    <lineage>
        <taxon>Bacteria</taxon>
        <taxon>Pseudomonadati</taxon>
        <taxon>Pseudomonadota</taxon>
        <taxon>Alphaproteobacteria</taxon>
        <taxon>Rhodobacterales</taxon>
        <taxon>Paracoccaceae</taxon>
        <taxon>Cognatishimia</taxon>
    </lineage>
</organism>
<evidence type="ECO:0000313" key="2">
    <source>
        <dbReference type="Proteomes" id="UP000051184"/>
    </source>
</evidence>
<dbReference type="Proteomes" id="UP000051184">
    <property type="component" value="Unassembled WGS sequence"/>
</dbReference>
<accession>A0A0P1JA78</accession>
<evidence type="ECO:0000313" key="1">
    <source>
        <dbReference type="EMBL" id="CUK26505.1"/>
    </source>
</evidence>
<dbReference type="AlphaFoldDB" id="A0A0P1JA78"/>
<reference evidence="2" key="1">
    <citation type="submission" date="2015-09" db="EMBL/GenBank/DDBJ databases">
        <authorList>
            <person name="Rodrigo-Torres Lidia"/>
            <person name="Arahal R.David."/>
        </authorList>
    </citation>
    <scope>NUCLEOTIDE SEQUENCE [LARGE SCALE GENOMIC DNA]</scope>
    <source>
        <strain evidence="2">CECT 5114</strain>
    </source>
</reference>
<keyword evidence="2" id="KW-1185">Reference proteome</keyword>
<dbReference type="OrthoDB" id="7058586at2"/>
<evidence type="ECO:0008006" key="3">
    <source>
        <dbReference type="Google" id="ProtNLM"/>
    </source>
</evidence>
<sequence length="160" mass="17255">MSPKVSKIPLPEISTLHDRIQPGDFVDCYATPANTSPRKAAEIIVDFPSWAQALVKLRGIVTAPFGLDQDGPNAKDKLGSFPVESETDTELIAGFDDKHLEFRVSVICQDQQLSLATWVHPHNIGGRLYLATIMPFHILIARNAVARAAKAAAGSALSPA</sequence>
<proteinExistence type="predicted"/>
<dbReference type="RefSeq" id="WP_058315386.1">
    <property type="nucleotide sequence ID" value="NZ_CYTO01000009.1"/>
</dbReference>
<dbReference type="STRING" id="1715691.TA5113_01144"/>
<gene>
    <name evidence="1" type="ORF">TA5114_02317</name>
</gene>
<dbReference type="InterPro" id="IPR021295">
    <property type="entry name" value="DUF2867"/>
</dbReference>
<dbReference type="Pfam" id="PF11066">
    <property type="entry name" value="DUF2867"/>
    <property type="match status" value="1"/>
</dbReference>
<name>A0A0P1JA78_9RHOB</name>